<dbReference type="PROSITE" id="PS50943">
    <property type="entry name" value="HTH_CROC1"/>
    <property type="match status" value="1"/>
</dbReference>
<dbReference type="AlphaFoldDB" id="A0A4U1D048"/>
<dbReference type="InterPro" id="IPR001387">
    <property type="entry name" value="Cro/C1-type_HTH"/>
</dbReference>
<proteinExistence type="predicted"/>
<dbReference type="RefSeq" id="WP_136833169.1">
    <property type="nucleotide sequence ID" value="NZ_SWBM01000006.1"/>
</dbReference>
<evidence type="ECO:0000313" key="2">
    <source>
        <dbReference type="EMBL" id="TKC15033.1"/>
    </source>
</evidence>
<comment type="caution">
    <text evidence="2">The sequence shown here is derived from an EMBL/GenBank/DDBJ whole genome shotgun (WGS) entry which is preliminary data.</text>
</comment>
<reference evidence="2 3" key="1">
    <citation type="journal article" date="2011" name="J. Microbiol.">
        <title>Bacillus kyonggiensis sp. nov., isolated from soil of a lettuce field.</title>
        <authorList>
            <person name="Dong K."/>
            <person name="Lee S."/>
        </authorList>
    </citation>
    <scope>NUCLEOTIDE SEQUENCE [LARGE SCALE GENOMIC DNA]</scope>
    <source>
        <strain evidence="2 3">NB22</strain>
    </source>
</reference>
<protein>
    <recommendedName>
        <fullName evidence="1">HTH cro/C1-type domain-containing protein</fullName>
    </recommendedName>
</protein>
<gene>
    <name evidence="2" type="ORF">FA727_19245</name>
</gene>
<dbReference type="Proteomes" id="UP000307756">
    <property type="component" value="Unassembled WGS sequence"/>
</dbReference>
<name>A0A4U1D048_9BACI</name>
<feature type="domain" description="HTH cro/C1-type" evidence="1">
    <location>
        <begin position="1"/>
        <end position="41"/>
    </location>
</feature>
<sequence length="186" mass="22194">MAKFIQIPETTLRYWTKGINLIPLPSLIKICLQLNISILELFGIEELPINIQLPQKDLSKNSPKLRNKFDHKIIKRILDNEIISEHSKSLKKVAEIIGYDRKLLYKKFPIECKKIVDNYQSYITEQKLRRENNIKKQLDNIAQQLSENGEYPSRRKVEKLLKQKYFVKEKNIREQWNSLKINYLKI</sequence>
<evidence type="ECO:0000313" key="3">
    <source>
        <dbReference type="Proteomes" id="UP000307756"/>
    </source>
</evidence>
<evidence type="ECO:0000259" key="1">
    <source>
        <dbReference type="PROSITE" id="PS50943"/>
    </source>
</evidence>
<organism evidence="2 3">
    <name type="scientific">Robertmurraya kyonggiensis</name>
    <dbReference type="NCBI Taxonomy" id="1037680"/>
    <lineage>
        <taxon>Bacteria</taxon>
        <taxon>Bacillati</taxon>
        <taxon>Bacillota</taxon>
        <taxon>Bacilli</taxon>
        <taxon>Bacillales</taxon>
        <taxon>Bacillaceae</taxon>
        <taxon>Robertmurraya</taxon>
    </lineage>
</organism>
<keyword evidence="3" id="KW-1185">Reference proteome</keyword>
<dbReference type="EMBL" id="SWBM01000006">
    <property type="protein sequence ID" value="TKC15033.1"/>
    <property type="molecule type" value="Genomic_DNA"/>
</dbReference>
<dbReference type="OrthoDB" id="7029747at2"/>
<accession>A0A4U1D048</accession>